<dbReference type="Gene3D" id="1.10.418.10">
    <property type="entry name" value="Calponin-like domain"/>
    <property type="match status" value="3"/>
</dbReference>
<feature type="domain" description="Calponin-homology (CH)" evidence="4">
    <location>
        <begin position="30"/>
        <end position="135"/>
    </location>
</feature>
<evidence type="ECO:0000313" key="5">
    <source>
        <dbReference type="EMBL" id="KAK7499288.1"/>
    </source>
</evidence>
<dbReference type="PANTHER" id="PTHR38537:SF16">
    <property type="entry name" value="CALPONIN-HOMOLOGY (CH) DOMAIN-CONTAINING PROTEIN"/>
    <property type="match status" value="1"/>
</dbReference>
<dbReference type="InterPro" id="IPR001298">
    <property type="entry name" value="Filamin/ABP280_rpt"/>
</dbReference>
<keyword evidence="2" id="KW-0677">Repeat</keyword>
<sequence length="1116" mass="122549">MNANEAGSSTGGMSHSSLGNVSGADLRWVAIQEKTFANWCNEQLSVSGRSVEDIETDFCDGVRLVALIESLQFRKIGRVYSKPTSRIQMLQNAALALQAIADDHIRLVNIGPEDIVNGNVKLILGLLWHLILRYQISAHKTKAPPKRLMLEWFQQSMPGLTVFNFTGDWSDGIALNALVEYCRPGTCPNWRSLDPRNRVENCRRAMQLAKEHLNVPRVISAEDFASQELDELSAMTYLSYFIKKDSPGYYATLNWVCRQLRTTNVSNLTTDWNDGYYLCAIVQSLGGQVPGWPNIDRADKLNNCQKGMDAGKELGVQPVMTAAELSDPHVDHLAVMAYLSKFRNIKPPRRNAEKLTVNCNLVDVKQGSEARFFVTASESGVDKNKVKVVVAGPAGKLDFPLVWNDNSSAECKFTPTGVGSHTVHVTYDGEEVVGSPVAFQVARDITKIKVLTTSGECRVDQEFPVKVDSSSARDSHFRLEAKSETGQIQVLTTHQNGGILTGIFKPHFCGSWSIDVDVDGEVIGDPIHVSVYDPRKAVLSGPPSGVVGEKLMCNVNYQDARSDDVSARVENGSGQVLSDVSVVSTNGFKQIQFVPDSSGKYRVRAAIKGEEIKGCPVTIDVFDPGQVTAKGEGLRKGIKGEESRFEVHGASTNGGQVPVKRFSTAGNSCEFRYLPSKAGLYVISVTWRGRHIHGSPFHARVTDRSLITLLDDLSDRRDEKDYLVLDYDTETALHFDISQAGPGTFTAEVLGPVGKLPVHVNQTDQQALVSFKAKQEGDHYIHLYWSEAPLELSPLLAYCAGPPLPVDARQVVLTGQGAMWARATVKSEFMVDGRKAGPGKLRVEMKGVRSSLPVDVTRMKYDRYMCTYTPPFPGGFLLFVYWSDVLVPGCPHKISVTSKGDVSKVKVTGEGLKGGIAGYELRVFVDTHEAGPGEISATCSSHRQGARVDVKENEAGHYTLVVQPTTPDKHLLQIKYDDQHVPGSPFVLRIGEPPDASKVRVFGPGVEDGVIYTFQSTFLVETHGAGAGQLAVRVRGPRGSFKVDMHRESDNERTITCSYNPTETGQYVINVRWSGEHVPGSPFTVNIVENKAELQNLLEQRGLTPLTEARVWRAEI</sequence>
<feature type="repeat" description="Filamin" evidence="3">
    <location>
        <begin position="347"/>
        <end position="441"/>
    </location>
</feature>
<dbReference type="Pfam" id="PF00307">
    <property type="entry name" value="CH"/>
    <property type="match status" value="3"/>
</dbReference>
<proteinExistence type="inferred from homology"/>
<evidence type="ECO:0000259" key="4">
    <source>
        <dbReference type="PROSITE" id="PS50021"/>
    </source>
</evidence>
<dbReference type="SUPFAM" id="SSF81296">
    <property type="entry name" value="E set domains"/>
    <property type="match status" value="8"/>
</dbReference>
<feature type="repeat" description="Filamin" evidence="3">
    <location>
        <begin position="730"/>
        <end position="799"/>
    </location>
</feature>
<evidence type="ECO:0000256" key="1">
    <source>
        <dbReference type="ARBA" id="ARBA00009238"/>
    </source>
</evidence>
<dbReference type="EMBL" id="JACVVK020000045">
    <property type="protein sequence ID" value="KAK7499288.1"/>
    <property type="molecule type" value="Genomic_DNA"/>
</dbReference>
<dbReference type="PANTHER" id="PTHR38537">
    <property type="entry name" value="JITTERBUG, ISOFORM N"/>
    <property type="match status" value="1"/>
</dbReference>
<evidence type="ECO:0000313" key="6">
    <source>
        <dbReference type="Proteomes" id="UP001519460"/>
    </source>
</evidence>
<dbReference type="InterPro" id="IPR014756">
    <property type="entry name" value="Ig_E-set"/>
</dbReference>
<dbReference type="InterPro" id="IPR036872">
    <property type="entry name" value="CH_dom_sf"/>
</dbReference>
<dbReference type="Gene3D" id="2.60.40.10">
    <property type="entry name" value="Immunoglobulins"/>
    <property type="match status" value="8"/>
</dbReference>
<comment type="caution">
    <text evidence="5">The sequence shown here is derived from an EMBL/GenBank/DDBJ whole genome shotgun (WGS) entry which is preliminary data.</text>
</comment>
<keyword evidence="6" id="KW-1185">Reference proteome</keyword>
<dbReference type="Pfam" id="PF00630">
    <property type="entry name" value="Filamin"/>
    <property type="match status" value="5"/>
</dbReference>
<protein>
    <recommendedName>
        <fullName evidence="4">Calponin-homology (CH) domain-containing protein</fullName>
    </recommendedName>
</protein>
<accession>A0ABD0LJF6</accession>
<dbReference type="SUPFAM" id="SSF47576">
    <property type="entry name" value="Calponin-homology domain, CH-domain"/>
    <property type="match status" value="2"/>
</dbReference>
<feature type="repeat" description="Filamin" evidence="3">
    <location>
        <begin position="619"/>
        <end position="701"/>
    </location>
</feature>
<dbReference type="SMART" id="SM00557">
    <property type="entry name" value="IG_FLMN"/>
    <property type="match status" value="7"/>
</dbReference>
<feature type="domain" description="Calponin-homology (CH)" evidence="4">
    <location>
        <begin position="247"/>
        <end position="347"/>
    </location>
</feature>
<dbReference type="InterPro" id="IPR044801">
    <property type="entry name" value="Filamin"/>
</dbReference>
<feature type="repeat" description="Filamin" evidence="3">
    <location>
        <begin position="803"/>
        <end position="896"/>
    </location>
</feature>
<organism evidence="5 6">
    <name type="scientific">Batillaria attramentaria</name>
    <dbReference type="NCBI Taxonomy" id="370345"/>
    <lineage>
        <taxon>Eukaryota</taxon>
        <taxon>Metazoa</taxon>
        <taxon>Spiralia</taxon>
        <taxon>Lophotrochozoa</taxon>
        <taxon>Mollusca</taxon>
        <taxon>Gastropoda</taxon>
        <taxon>Caenogastropoda</taxon>
        <taxon>Sorbeoconcha</taxon>
        <taxon>Cerithioidea</taxon>
        <taxon>Batillariidae</taxon>
        <taxon>Batillaria</taxon>
    </lineage>
</organism>
<gene>
    <name evidence="5" type="ORF">BaRGS_00009548</name>
</gene>
<comment type="similarity">
    <text evidence="1">Belongs to the filamin family.</text>
</comment>
<dbReference type="InterPro" id="IPR001715">
    <property type="entry name" value="CH_dom"/>
</dbReference>
<dbReference type="PROSITE" id="PS50021">
    <property type="entry name" value="CH"/>
    <property type="match status" value="3"/>
</dbReference>
<dbReference type="AlphaFoldDB" id="A0ABD0LJF6"/>
<dbReference type="SMART" id="SM00033">
    <property type="entry name" value="CH"/>
    <property type="match status" value="3"/>
</dbReference>
<dbReference type="Proteomes" id="UP001519460">
    <property type="component" value="Unassembled WGS sequence"/>
</dbReference>
<evidence type="ECO:0000256" key="3">
    <source>
        <dbReference type="PROSITE-ProRule" id="PRU00087"/>
    </source>
</evidence>
<name>A0ABD0LJF6_9CAEN</name>
<dbReference type="PROSITE" id="PS50194">
    <property type="entry name" value="FILAMIN_REPEAT"/>
    <property type="match status" value="7"/>
</dbReference>
<dbReference type="CDD" id="cd21185">
    <property type="entry name" value="CH_jitterbug-like_rpt3"/>
    <property type="match status" value="1"/>
</dbReference>
<feature type="domain" description="Calponin-homology (CH)" evidence="4">
    <location>
        <begin position="143"/>
        <end position="246"/>
    </location>
</feature>
<dbReference type="InterPro" id="IPR013783">
    <property type="entry name" value="Ig-like_fold"/>
</dbReference>
<evidence type="ECO:0000256" key="2">
    <source>
        <dbReference type="ARBA" id="ARBA00022737"/>
    </source>
</evidence>
<feature type="repeat" description="Filamin" evidence="3">
    <location>
        <begin position="991"/>
        <end position="1087"/>
    </location>
</feature>
<feature type="repeat" description="Filamin" evidence="3">
    <location>
        <begin position="897"/>
        <end position="990"/>
    </location>
</feature>
<feature type="repeat" description="Filamin" evidence="3">
    <location>
        <begin position="521"/>
        <end position="621"/>
    </location>
</feature>
<reference evidence="5 6" key="1">
    <citation type="journal article" date="2023" name="Sci. Data">
        <title>Genome assembly of the Korean intertidal mud-creeper Batillaria attramentaria.</title>
        <authorList>
            <person name="Patra A.K."/>
            <person name="Ho P.T."/>
            <person name="Jun S."/>
            <person name="Lee S.J."/>
            <person name="Kim Y."/>
            <person name="Won Y.J."/>
        </authorList>
    </citation>
    <scope>NUCLEOTIDE SEQUENCE [LARGE SCALE GENOMIC DNA]</scope>
    <source>
        <strain evidence="5">Wonlab-2016</strain>
    </source>
</reference>
<dbReference type="InterPro" id="IPR017868">
    <property type="entry name" value="Filamin/ABP280_repeat-like"/>
</dbReference>
<dbReference type="FunFam" id="2.60.40.10:FF:001145">
    <property type="entry name" value="Jitterbug, isoform I"/>
    <property type="match status" value="1"/>
</dbReference>
<dbReference type="CDD" id="cd21227">
    <property type="entry name" value="CH_jitterbug-like_rpt1"/>
    <property type="match status" value="1"/>
</dbReference>